<keyword evidence="6 8" id="KW-0675">Receptor</keyword>
<comment type="subcellular location">
    <subcellularLocation>
        <location evidence="1">Membrane</location>
        <topology evidence="1">Multi-pass membrane protein</topology>
    </subcellularLocation>
</comment>
<evidence type="ECO:0000256" key="6">
    <source>
        <dbReference type="ARBA" id="ARBA00023170"/>
    </source>
</evidence>
<dbReference type="PANTHER" id="PTHR45695">
    <property type="entry name" value="LEUCOKININ RECEPTOR-RELATED"/>
    <property type="match status" value="1"/>
</dbReference>
<dbReference type="Proteomes" id="UP000007110">
    <property type="component" value="Unassembled WGS sequence"/>
</dbReference>
<evidence type="ECO:0000256" key="9">
    <source>
        <dbReference type="SAM" id="MobiDB-lite"/>
    </source>
</evidence>
<evidence type="ECO:0000256" key="10">
    <source>
        <dbReference type="SAM" id="Phobius"/>
    </source>
</evidence>
<dbReference type="Pfam" id="PF00001">
    <property type="entry name" value="7tm_1"/>
    <property type="match status" value="1"/>
</dbReference>
<evidence type="ECO:0000313" key="12">
    <source>
        <dbReference type="EnsemblMetazoa" id="XP_030838918"/>
    </source>
</evidence>
<dbReference type="SMART" id="SM01381">
    <property type="entry name" value="7TM_GPCR_Srsx"/>
    <property type="match status" value="1"/>
</dbReference>
<feature type="transmembrane region" description="Helical" evidence="10">
    <location>
        <begin position="90"/>
        <end position="110"/>
    </location>
</feature>
<dbReference type="PRINTS" id="PR01064">
    <property type="entry name" value="OREXINR"/>
</dbReference>
<dbReference type="PROSITE" id="PS00237">
    <property type="entry name" value="G_PROTEIN_RECEP_F1_1"/>
    <property type="match status" value="1"/>
</dbReference>
<name>A0A7M7NMN5_STRPU</name>
<evidence type="ECO:0000256" key="7">
    <source>
        <dbReference type="ARBA" id="ARBA00023224"/>
    </source>
</evidence>
<dbReference type="KEGG" id="spu:100890665"/>
<dbReference type="PROSITE" id="PS50262">
    <property type="entry name" value="G_PROTEIN_RECEP_F1_2"/>
    <property type="match status" value="1"/>
</dbReference>
<accession>A0A7M7NMN5</accession>
<dbReference type="PANTHER" id="PTHR45695:SF15">
    <property type="entry name" value="OPSIN RH2"/>
    <property type="match status" value="1"/>
</dbReference>
<feature type="transmembrane region" description="Helical" evidence="10">
    <location>
        <begin position="53"/>
        <end position="78"/>
    </location>
</feature>
<dbReference type="InParanoid" id="A0A7M7NMN5"/>
<feature type="transmembrane region" description="Helical" evidence="10">
    <location>
        <begin position="222"/>
        <end position="243"/>
    </location>
</feature>
<dbReference type="GO" id="GO:0016499">
    <property type="term" value="F:orexin receptor activity"/>
    <property type="evidence" value="ECO:0007669"/>
    <property type="project" value="InterPro"/>
</dbReference>
<dbReference type="SUPFAM" id="SSF81321">
    <property type="entry name" value="Family A G protein-coupled receptor-like"/>
    <property type="match status" value="1"/>
</dbReference>
<keyword evidence="4 8" id="KW-0297">G-protein coupled receptor</keyword>
<keyword evidence="13" id="KW-1185">Reference proteome</keyword>
<evidence type="ECO:0000259" key="11">
    <source>
        <dbReference type="PROSITE" id="PS50262"/>
    </source>
</evidence>
<dbReference type="FunCoup" id="A0A7M7NMN5">
    <property type="interactions" value="238"/>
</dbReference>
<comment type="similarity">
    <text evidence="8">Belongs to the G-protein coupled receptor 1 family.</text>
</comment>
<dbReference type="EnsemblMetazoa" id="XM_030983058">
    <property type="protein sequence ID" value="XP_030838918"/>
    <property type="gene ID" value="LOC100890665"/>
</dbReference>
<dbReference type="PRINTS" id="PR00237">
    <property type="entry name" value="GPCRRHODOPSN"/>
</dbReference>
<dbReference type="GO" id="GO:0005886">
    <property type="term" value="C:plasma membrane"/>
    <property type="evidence" value="ECO:0000318"/>
    <property type="project" value="GO_Central"/>
</dbReference>
<dbReference type="OMA" id="HTLCKVI"/>
<evidence type="ECO:0000256" key="2">
    <source>
        <dbReference type="ARBA" id="ARBA00022692"/>
    </source>
</evidence>
<dbReference type="RefSeq" id="XP_030838918.1">
    <property type="nucleotide sequence ID" value="XM_030983058.1"/>
</dbReference>
<feature type="domain" description="G-protein coupled receptors family 1 profile" evidence="11">
    <location>
        <begin position="69"/>
        <end position="359"/>
    </location>
</feature>
<dbReference type="AlphaFoldDB" id="A0A7M7NMN5"/>
<reference evidence="12" key="2">
    <citation type="submission" date="2021-01" db="UniProtKB">
        <authorList>
            <consortium name="EnsemblMetazoa"/>
        </authorList>
    </citation>
    <scope>IDENTIFICATION</scope>
</reference>
<dbReference type="GO" id="GO:0004930">
    <property type="term" value="F:G protein-coupled receptor activity"/>
    <property type="evidence" value="ECO:0000318"/>
    <property type="project" value="GO_Central"/>
</dbReference>
<evidence type="ECO:0000256" key="3">
    <source>
        <dbReference type="ARBA" id="ARBA00022989"/>
    </source>
</evidence>
<feature type="transmembrane region" description="Helical" evidence="10">
    <location>
        <begin position="295"/>
        <end position="316"/>
    </location>
</feature>
<feature type="transmembrane region" description="Helical" evidence="10">
    <location>
        <begin position="168"/>
        <end position="187"/>
    </location>
</feature>
<dbReference type="InterPro" id="IPR000204">
    <property type="entry name" value="Orexin_rcpt"/>
</dbReference>
<keyword evidence="3 10" id="KW-1133">Transmembrane helix</keyword>
<evidence type="ECO:0000256" key="1">
    <source>
        <dbReference type="ARBA" id="ARBA00004141"/>
    </source>
</evidence>
<evidence type="ECO:0000313" key="13">
    <source>
        <dbReference type="Proteomes" id="UP000007110"/>
    </source>
</evidence>
<dbReference type="InterPro" id="IPR000276">
    <property type="entry name" value="GPCR_Rhodpsn"/>
</dbReference>
<feature type="transmembrane region" description="Helical" evidence="10">
    <location>
        <begin position="336"/>
        <end position="362"/>
    </location>
</feature>
<feature type="region of interest" description="Disordered" evidence="9">
    <location>
        <begin position="388"/>
        <end position="408"/>
    </location>
</feature>
<keyword evidence="7 8" id="KW-0807">Transducer</keyword>
<reference evidence="13" key="1">
    <citation type="submission" date="2015-02" db="EMBL/GenBank/DDBJ databases">
        <title>Genome sequencing for Strongylocentrotus purpuratus.</title>
        <authorList>
            <person name="Murali S."/>
            <person name="Liu Y."/>
            <person name="Vee V."/>
            <person name="English A."/>
            <person name="Wang M."/>
            <person name="Skinner E."/>
            <person name="Han Y."/>
            <person name="Muzny D.M."/>
            <person name="Worley K.C."/>
            <person name="Gibbs R.A."/>
        </authorList>
    </citation>
    <scope>NUCLEOTIDE SEQUENCE</scope>
</reference>
<keyword evidence="2 8" id="KW-0812">Transmembrane</keyword>
<keyword evidence="5 10" id="KW-0472">Membrane</keyword>
<protein>
    <recommendedName>
        <fullName evidence="11">G-protein coupled receptors family 1 profile domain-containing protein</fullName>
    </recommendedName>
</protein>
<evidence type="ECO:0000256" key="4">
    <source>
        <dbReference type="ARBA" id="ARBA00023040"/>
    </source>
</evidence>
<dbReference type="Gene3D" id="1.20.1070.10">
    <property type="entry name" value="Rhodopsin 7-helix transmembrane proteins"/>
    <property type="match status" value="1"/>
</dbReference>
<organism evidence="12 13">
    <name type="scientific">Strongylocentrotus purpuratus</name>
    <name type="common">Purple sea urchin</name>
    <dbReference type="NCBI Taxonomy" id="7668"/>
    <lineage>
        <taxon>Eukaryota</taxon>
        <taxon>Metazoa</taxon>
        <taxon>Echinodermata</taxon>
        <taxon>Eleutherozoa</taxon>
        <taxon>Echinozoa</taxon>
        <taxon>Echinoidea</taxon>
        <taxon>Euechinoidea</taxon>
        <taxon>Echinacea</taxon>
        <taxon>Camarodonta</taxon>
        <taxon>Echinidea</taxon>
        <taxon>Strongylocentrotidae</taxon>
        <taxon>Strongylocentrotus</taxon>
    </lineage>
</organism>
<dbReference type="InterPro" id="IPR017452">
    <property type="entry name" value="GPCR_Rhodpsn_7TM"/>
</dbReference>
<feature type="transmembrane region" description="Helical" evidence="10">
    <location>
        <begin position="130"/>
        <end position="148"/>
    </location>
</feature>
<dbReference type="OrthoDB" id="5987936at2759"/>
<sequence length="437" mass="48961">MAGDYYGHTNLSQPHHLSSSVNGSTSSEWDYDDYIQGIYDQTRKRVYPEIHEYFLIAIYFIIFFVAIVGNSMVCIAILKNDHMRTVTNYYIMNLATTDIMIAVVCLPITITVDVSESWFFGQTACYLIPYFQLVLVCASIYTLMMIAVDRYLAICHPLKFQIRASRTLLTIALVWVVSFFIALPVAVVNGLESQPASVHIGKPLWRMSCTESRWVSKVWEKLYHTAFFLAVYIVPLAVIGVAYTRVCRRLWSGIPTEEGHGASKPSFNQANVVSTTTISKSTEAQLKSRRKVASMLIVVVVTFAICFFPFQLLNVLKKHNAFGNLRDASSSAQYNAVYIPYIIGHLMAFINSAINPIIYNFMSAKFRQAFKSMFDCLPCCRSPRQSPAIDGTSAGPAYRRANSTGVSDTHTTEYVPMTSIRNGRGVNNNISAMSKGV</sequence>
<dbReference type="GO" id="GO:0007631">
    <property type="term" value="P:feeding behavior"/>
    <property type="evidence" value="ECO:0007669"/>
    <property type="project" value="InterPro"/>
</dbReference>
<proteinExistence type="inferred from homology"/>
<dbReference type="GeneID" id="100890665"/>
<evidence type="ECO:0000256" key="5">
    <source>
        <dbReference type="ARBA" id="ARBA00023136"/>
    </source>
</evidence>
<evidence type="ECO:0000256" key="8">
    <source>
        <dbReference type="RuleBase" id="RU000688"/>
    </source>
</evidence>
<dbReference type="GO" id="GO:0007186">
    <property type="term" value="P:G protein-coupled receptor signaling pathway"/>
    <property type="evidence" value="ECO:0000318"/>
    <property type="project" value="GO_Central"/>
</dbReference>